<dbReference type="SFLD" id="SFLDS00003">
    <property type="entry name" value="Haloacid_Dehalogenase"/>
    <property type="match status" value="1"/>
</dbReference>
<dbReference type="Pfam" id="PF00702">
    <property type="entry name" value="Hydrolase"/>
    <property type="match status" value="1"/>
</dbReference>
<dbReference type="PANTHER" id="PTHR43481:SF4">
    <property type="entry name" value="GLYCEROL-1-PHOSPHATE PHOSPHOHYDROLASE 1-RELATED"/>
    <property type="match status" value="1"/>
</dbReference>
<accession>A0AAJ1BCF0</accession>
<dbReference type="Gene3D" id="1.10.150.240">
    <property type="entry name" value="Putative phosphatase, domain 2"/>
    <property type="match status" value="1"/>
</dbReference>
<reference evidence="1" key="1">
    <citation type="submission" date="2022-01" db="EMBL/GenBank/DDBJ databases">
        <title>Collection of gut derived symbiotic bacterial strains cultured from healthy donors.</title>
        <authorList>
            <person name="Lin H."/>
            <person name="Kohout C."/>
            <person name="Waligurski E."/>
            <person name="Pamer E.G."/>
        </authorList>
    </citation>
    <scope>NUCLEOTIDE SEQUENCE</scope>
    <source>
        <strain evidence="1">DFI.7.46</strain>
    </source>
</reference>
<sequence>MYPLDNLNVPDSPKVLYTSSPAEDAADSNSCKSNYFKGLLLDLDGTLIDSEHTHLAAYRRMFKAKGWQISDSEMDIFKGRPGPEVFHNEPGPWHGLDPEKLGLEARSYVDIRRDPPRIFAGAREIMQLKIPKCLVTSAWKQWAQLAAQLLNAPTNLKVISQEDISAGKPDPEPYLLGAKTLKLPVSSCIVIEDTTSGVMSARAAGAGRIFGVATSHSRAALEKVGADLVADRLEELLPYLGAKTGS</sequence>
<dbReference type="Gene3D" id="3.40.50.1000">
    <property type="entry name" value="HAD superfamily/HAD-like"/>
    <property type="match status" value="1"/>
</dbReference>
<dbReference type="InterPro" id="IPR051806">
    <property type="entry name" value="HAD-like_SPP"/>
</dbReference>
<dbReference type="GO" id="GO:0050308">
    <property type="term" value="F:sugar-phosphatase activity"/>
    <property type="evidence" value="ECO:0007669"/>
    <property type="project" value="TreeGrafter"/>
</dbReference>
<organism evidence="1 2">
    <name type="scientific">Varibaculum cambriense</name>
    <dbReference type="NCBI Taxonomy" id="184870"/>
    <lineage>
        <taxon>Bacteria</taxon>
        <taxon>Bacillati</taxon>
        <taxon>Actinomycetota</taxon>
        <taxon>Actinomycetes</taxon>
        <taxon>Actinomycetales</taxon>
        <taxon>Actinomycetaceae</taxon>
        <taxon>Varibaculum</taxon>
    </lineage>
</organism>
<dbReference type="InterPro" id="IPR023198">
    <property type="entry name" value="PGP-like_dom2"/>
</dbReference>
<dbReference type="InterPro" id="IPR023214">
    <property type="entry name" value="HAD_sf"/>
</dbReference>
<evidence type="ECO:0000313" key="2">
    <source>
        <dbReference type="Proteomes" id="UP001200537"/>
    </source>
</evidence>
<proteinExistence type="predicted"/>
<evidence type="ECO:0000313" key="1">
    <source>
        <dbReference type="EMBL" id="MCG4618285.1"/>
    </source>
</evidence>
<name>A0AAJ1BCF0_9ACTO</name>
<gene>
    <name evidence="1" type="ORF">L0M99_07240</name>
</gene>
<dbReference type="EMBL" id="JAKNHJ010000013">
    <property type="protein sequence ID" value="MCG4618285.1"/>
    <property type="molecule type" value="Genomic_DNA"/>
</dbReference>
<dbReference type="PANTHER" id="PTHR43481">
    <property type="entry name" value="FRUCTOSE-1-PHOSPHATE PHOSPHATASE"/>
    <property type="match status" value="1"/>
</dbReference>
<dbReference type="RefSeq" id="WP_238128224.1">
    <property type="nucleotide sequence ID" value="NZ_JAHAIN010000038.1"/>
</dbReference>
<protein>
    <submittedName>
        <fullName evidence="1">HAD family phosphatase</fullName>
    </submittedName>
</protein>
<dbReference type="SFLD" id="SFLDG01129">
    <property type="entry name" value="C1.5:_HAD__Beta-PGM__Phosphata"/>
    <property type="match status" value="1"/>
</dbReference>
<comment type="caution">
    <text evidence="1">The sequence shown here is derived from an EMBL/GenBank/DDBJ whole genome shotgun (WGS) entry which is preliminary data.</text>
</comment>
<dbReference type="InterPro" id="IPR036412">
    <property type="entry name" value="HAD-like_sf"/>
</dbReference>
<dbReference type="SUPFAM" id="SSF56784">
    <property type="entry name" value="HAD-like"/>
    <property type="match status" value="1"/>
</dbReference>
<dbReference type="NCBIfam" id="TIGR01509">
    <property type="entry name" value="HAD-SF-IA-v3"/>
    <property type="match status" value="1"/>
</dbReference>
<dbReference type="Proteomes" id="UP001200537">
    <property type="component" value="Unassembled WGS sequence"/>
</dbReference>
<dbReference type="InterPro" id="IPR006439">
    <property type="entry name" value="HAD-SF_hydro_IA"/>
</dbReference>
<dbReference type="AlphaFoldDB" id="A0AAJ1BCF0"/>